<keyword evidence="5" id="KW-0862">Zinc</keyword>
<dbReference type="GO" id="GO:0003934">
    <property type="term" value="F:GTP cyclohydrolase I activity"/>
    <property type="evidence" value="ECO:0007669"/>
    <property type="project" value="UniProtKB-UniRule"/>
</dbReference>
<dbReference type="Pfam" id="PF01227">
    <property type="entry name" value="GTP_cyclohydroI"/>
    <property type="match status" value="1"/>
</dbReference>
<comment type="catalytic activity">
    <reaction evidence="1 5">
        <text>GTP + H2O = 7,8-dihydroneopterin 3'-triphosphate + formate + H(+)</text>
        <dbReference type="Rhea" id="RHEA:17473"/>
        <dbReference type="ChEBI" id="CHEBI:15377"/>
        <dbReference type="ChEBI" id="CHEBI:15378"/>
        <dbReference type="ChEBI" id="CHEBI:15740"/>
        <dbReference type="ChEBI" id="CHEBI:37565"/>
        <dbReference type="ChEBI" id="CHEBI:58462"/>
        <dbReference type="EC" id="3.5.4.16"/>
    </reaction>
</comment>
<evidence type="ECO:0000256" key="3">
    <source>
        <dbReference type="ARBA" id="ARBA00022563"/>
    </source>
</evidence>
<evidence type="ECO:0000256" key="5">
    <source>
        <dbReference type="HAMAP-Rule" id="MF_00223"/>
    </source>
</evidence>
<sequence>MLTEGLTARTGVDTAGGGSPVVDLSAAERAAAAFLAALGVPLDSESRRATPGRMARAYAEMLTPRPFEPTTFPNDEGYDELVLARSLPVRSVCEHHLLPFVGVAHVGYLPGERILGLSKLARVVEMFARRPQVQERLTQQVANWMQGTLAPRGVGVVVEAEHMCMSMRGVGVTGASTTTSALHGLLRDDARSRAEFFALVDRPGAAGPGPRPHPARPHPARPDPARPHPTLTRTPIPMTTE</sequence>
<comment type="subunit">
    <text evidence="5">Homopolymer.</text>
</comment>
<evidence type="ECO:0000313" key="9">
    <source>
        <dbReference type="Proteomes" id="UP000562124"/>
    </source>
</evidence>
<name>A0A7Y0QHV3_CELFI</name>
<evidence type="ECO:0000259" key="7">
    <source>
        <dbReference type="Pfam" id="PF01227"/>
    </source>
</evidence>
<dbReference type="GO" id="GO:0005525">
    <property type="term" value="F:GTP binding"/>
    <property type="evidence" value="ECO:0007669"/>
    <property type="project" value="UniProtKB-KW"/>
</dbReference>
<evidence type="ECO:0000256" key="6">
    <source>
        <dbReference type="SAM" id="MobiDB-lite"/>
    </source>
</evidence>
<dbReference type="GO" id="GO:0005737">
    <property type="term" value="C:cytoplasm"/>
    <property type="evidence" value="ECO:0007669"/>
    <property type="project" value="TreeGrafter"/>
</dbReference>
<dbReference type="EMBL" id="JABCJJ010000010">
    <property type="protein sequence ID" value="NMR20279.1"/>
    <property type="molecule type" value="Genomic_DNA"/>
</dbReference>
<keyword evidence="5" id="KW-0342">GTP-binding</keyword>
<organism evidence="8 9">
    <name type="scientific">Cellulomonas fimi</name>
    <dbReference type="NCBI Taxonomy" id="1708"/>
    <lineage>
        <taxon>Bacteria</taxon>
        <taxon>Bacillati</taxon>
        <taxon>Actinomycetota</taxon>
        <taxon>Actinomycetes</taxon>
        <taxon>Micrococcales</taxon>
        <taxon>Cellulomonadaceae</taxon>
        <taxon>Cellulomonas</taxon>
    </lineage>
</organism>
<comment type="caution">
    <text evidence="8">The sequence shown here is derived from an EMBL/GenBank/DDBJ whole genome shotgun (WGS) entry which is preliminary data.</text>
</comment>
<dbReference type="PANTHER" id="PTHR11109">
    <property type="entry name" value="GTP CYCLOHYDROLASE I"/>
    <property type="match status" value="1"/>
</dbReference>
<dbReference type="HAMAP" id="MF_00223">
    <property type="entry name" value="FolE"/>
    <property type="match status" value="1"/>
</dbReference>
<dbReference type="PROSITE" id="PS00859">
    <property type="entry name" value="GTP_CYCLOHYDROL_1_1"/>
    <property type="match status" value="1"/>
</dbReference>
<keyword evidence="3 5" id="KW-0554">One-carbon metabolism</keyword>
<evidence type="ECO:0000256" key="2">
    <source>
        <dbReference type="ARBA" id="ARBA00005080"/>
    </source>
</evidence>
<keyword evidence="9" id="KW-1185">Reference proteome</keyword>
<reference evidence="8 9" key="1">
    <citation type="submission" date="2020-04" db="EMBL/GenBank/DDBJ databases">
        <title>Sequencing and Assembly of C. fimi.</title>
        <authorList>
            <person name="Ramsey A.R."/>
        </authorList>
    </citation>
    <scope>NUCLEOTIDE SEQUENCE [LARGE SCALE GENOMIC DNA]</scope>
    <source>
        <strain evidence="8 9">SB</strain>
    </source>
</reference>
<comment type="similarity">
    <text evidence="5">Belongs to the GTP cyclohydrolase I family.</text>
</comment>
<keyword evidence="4 5" id="KW-0378">Hydrolase</keyword>
<keyword evidence="5" id="KW-0547">Nucleotide-binding</keyword>
<dbReference type="NCBIfam" id="TIGR00063">
    <property type="entry name" value="folE"/>
    <property type="match status" value="1"/>
</dbReference>
<dbReference type="InterPro" id="IPR043133">
    <property type="entry name" value="GTP-CH-I_C/QueF"/>
</dbReference>
<dbReference type="Gene3D" id="3.30.1130.10">
    <property type="match status" value="1"/>
</dbReference>
<dbReference type="GO" id="GO:0006729">
    <property type="term" value="P:tetrahydrobiopterin biosynthetic process"/>
    <property type="evidence" value="ECO:0007669"/>
    <property type="project" value="TreeGrafter"/>
</dbReference>
<gene>
    <name evidence="5 8" type="primary">folE</name>
    <name evidence="8" type="ORF">HIR71_08620</name>
</gene>
<feature type="binding site" evidence="5">
    <location>
        <position position="93"/>
    </location>
    <ligand>
        <name>Zn(2+)</name>
        <dbReference type="ChEBI" id="CHEBI:29105"/>
    </ligand>
</feature>
<dbReference type="GO" id="GO:0006730">
    <property type="term" value="P:one-carbon metabolic process"/>
    <property type="evidence" value="ECO:0007669"/>
    <property type="project" value="UniProtKB-UniRule"/>
</dbReference>
<dbReference type="GO" id="GO:0046654">
    <property type="term" value="P:tetrahydrofolate biosynthetic process"/>
    <property type="evidence" value="ECO:0007669"/>
    <property type="project" value="UniProtKB-UniRule"/>
</dbReference>
<dbReference type="NCBIfam" id="NF006826">
    <property type="entry name" value="PRK09347.1-3"/>
    <property type="match status" value="1"/>
</dbReference>
<dbReference type="InterPro" id="IPR001474">
    <property type="entry name" value="GTP_CycHdrlase_I"/>
</dbReference>
<keyword evidence="5" id="KW-0479">Metal-binding</keyword>
<dbReference type="Proteomes" id="UP000562124">
    <property type="component" value="Unassembled WGS sequence"/>
</dbReference>
<feature type="binding site" evidence="5">
    <location>
        <position position="96"/>
    </location>
    <ligand>
        <name>Zn(2+)</name>
        <dbReference type="ChEBI" id="CHEBI:29105"/>
    </ligand>
</feature>
<feature type="binding site" evidence="5">
    <location>
        <position position="164"/>
    </location>
    <ligand>
        <name>Zn(2+)</name>
        <dbReference type="ChEBI" id="CHEBI:29105"/>
    </ligand>
</feature>
<dbReference type="FunFam" id="3.30.1130.10:FF:000001">
    <property type="entry name" value="GTP cyclohydrolase 1"/>
    <property type="match status" value="1"/>
</dbReference>
<feature type="domain" description="GTP cyclohydrolase I" evidence="7">
    <location>
        <begin position="28"/>
        <end position="200"/>
    </location>
</feature>
<dbReference type="GO" id="GO:0008270">
    <property type="term" value="F:zinc ion binding"/>
    <property type="evidence" value="ECO:0007669"/>
    <property type="project" value="UniProtKB-UniRule"/>
</dbReference>
<feature type="region of interest" description="Disordered" evidence="6">
    <location>
        <begin position="201"/>
        <end position="241"/>
    </location>
</feature>
<dbReference type="SUPFAM" id="SSF55620">
    <property type="entry name" value="Tetrahydrobiopterin biosynthesis enzymes-like"/>
    <property type="match status" value="1"/>
</dbReference>
<evidence type="ECO:0000256" key="1">
    <source>
        <dbReference type="ARBA" id="ARBA00001052"/>
    </source>
</evidence>
<dbReference type="PROSITE" id="PS00860">
    <property type="entry name" value="GTP_CYCLOHYDROL_1_2"/>
    <property type="match status" value="1"/>
</dbReference>
<evidence type="ECO:0000256" key="4">
    <source>
        <dbReference type="ARBA" id="ARBA00022801"/>
    </source>
</evidence>
<protein>
    <recommendedName>
        <fullName evidence="5">GTP cyclohydrolase 1</fullName>
        <ecNumber evidence="5">3.5.4.16</ecNumber>
    </recommendedName>
    <alternativeName>
        <fullName evidence="5">GTP cyclohydrolase I</fullName>
        <shortName evidence="5">GTP-CH-I</shortName>
    </alternativeName>
</protein>
<dbReference type="UniPathway" id="UPA00848">
    <property type="reaction ID" value="UER00151"/>
</dbReference>
<dbReference type="InterPro" id="IPR020602">
    <property type="entry name" value="GTP_CycHdrlase_I_dom"/>
</dbReference>
<proteinExistence type="inferred from homology"/>
<dbReference type="AlphaFoldDB" id="A0A7Y0QHV3"/>
<dbReference type="PANTHER" id="PTHR11109:SF7">
    <property type="entry name" value="GTP CYCLOHYDROLASE 1"/>
    <property type="match status" value="1"/>
</dbReference>
<dbReference type="EC" id="3.5.4.16" evidence="5"/>
<dbReference type="InterPro" id="IPR018234">
    <property type="entry name" value="GTP_CycHdrlase_I_CS"/>
</dbReference>
<dbReference type="NCBIfam" id="NF006825">
    <property type="entry name" value="PRK09347.1-2"/>
    <property type="match status" value="1"/>
</dbReference>
<comment type="pathway">
    <text evidence="2 5">Cofactor biosynthesis; 7,8-dihydroneopterin triphosphate biosynthesis; 7,8-dihydroneopterin triphosphate from GTP: step 1/1.</text>
</comment>
<evidence type="ECO:0000313" key="8">
    <source>
        <dbReference type="EMBL" id="NMR20279.1"/>
    </source>
</evidence>
<feature type="compositionally biased region" description="Polar residues" evidence="6">
    <location>
        <begin position="231"/>
        <end position="241"/>
    </location>
</feature>
<accession>A0A7Y0QHV3</accession>